<reference evidence="2 3" key="1">
    <citation type="journal article" date="2021" name="Plant Biotechnol. J.">
        <title>Multi-omics assisted identification of the key and species-specific regulatory components of drought-tolerant mechanisms in Gossypium stocksii.</title>
        <authorList>
            <person name="Yu D."/>
            <person name="Ke L."/>
            <person name="Zhang D."/>
            <person name="Wu Y."/>
            <person name="Sun Y."/>
            <person name="Mei J."/>
            <person name="Sun J."/>
            <person name="Sun Y."/>
        </authorList>
    </citation>
    <scope>NUCLEOTIDE SEQUENCE [LARGE SCALE GENOMIC DNA]</scope>
    <source>
        <strain evidence="3">cv. E1</strain>
        <tissue evidence="2">Leaf</tissue>
    </source>
</reference>
<dbReference type="Pfam" id="PF14244">
    <property type="entry name" value="Retrotran_gag_3"/>
    <property type="match status" value="1"/>
</dbReference>
<name>A0A9D3VRE5_9ROSI</name>
<dbReference type="EMBL" id="JAIQCV010000006">
    <property type="protein sequence ID" value="KAH1092239.1"/>
    <property type="molecule type" value="Genomic_DNA"/>
</dbReference>
<comment type="caution">
    <text evidence="2">The sequence shown here is derived from an EMBL/GenBank/DDBJ whole genome shotgun (WGS) entry which is preliminary data.</text>
</comment>
<feature type="domain" description="Retrotransposon Copia-like N-terminal" evidence="1">
    <location>
        <begin position="25"/>
        <end position="66"/>
    </location>
</feature>
<evidence type="ECO:0000259" key="1">
    <source>
        <dbReference type="Pfam" id="PF14244"/>
    </source>
</evidence>
<sequence length="128" mass="14792">MALKDEGIFGSDKKTFSPYTLSPQHSPGNIITQVQLKRENYEEWARAVQTALRAKKKYGFIDGTVKQRQMIRRKLKIGGQSIPCFFHWVFNTIKPYLGSTISLVENVRDLWKDIRQISPLGMDRECSN</sequence>
<dbReference type="Proteomes" id="UP000828251">
    <property type="component" value="Unassembled WGS sequence"/>
</dbReference>
<dbReference type="OrthoDB" id="1929700at2759"/>
<gene>
    <name evidence="2" type="ORF">J1N35_019496</name>
</gene>
<keyword evidence="3" id="KW-1185">Reference proteome</keyword>
<proteinExistence type="predicted"/>
<protein>
    <recommendedName>
        <fullName evidence="1">Retrotransposon Copia-like N-terminal domain-containing protein</fullName>
    </recommendedName>
</protein>
<dbReference type="PANTHER" id="PTHR37610:SF101">
    <property type="entry name" value="(RAPE) HYPOTHETICAL PROTEIN"/>
    <property type="match status" value="1"/>
</dbReference>
<accession>A0A9D3VRE5</accession>
<evidence type="ECO:0000313" key="3">
    <source>
        <dbReference type="Proteomes" id="UP000828251"/>
    </source>
</evidence>
<dbReference type="PANTHER" id="PTHR37610">
    <property type="entry name" value="CCHC-TYPE DOMAIN-CONTAINING PROTEIN"/>
    <property type="match status" value="1"/>
</dbReference>
<evidence type="ECO:0000313" key="2">
    <source>
        <dbReference type="EMBL" id="KAH1092239.1"/>
    </source>
</evidence>
<dbReference type="InterPro" id="IPR029472">
    <property type="entry name" value="Copia-like_N"/>
</dbReference>
<organism evidence="2 3">
    <name type="scientific">Gossypium stocksii</name>
    <dbReference type="NCBI Taxonomy" id="47602"/>
    <lineage>
        <taxon>Eukaryota</taxon>
        <taxon>Viridiplantae</taxon>
        <taxon>Streptophyta</taxon>
        <taxon>Embryophyta</taxon>
        <taxon>Tracheophyta</taxon>
        <taxon>Spermatophyta</taxon>
        <taxon>Magnoliopsida</taxon>
        <taxon>eudicotyledons</taxon>
        <taxon>Gunneridae</taxon>
        <taxon>Pentapetalae</taxon>
        <taxon>rosids</taxon>
        <taxon>malvids</taxon>
        <taxon>Malvales</taxon>
        <taxon>Malvaceae</taxon>
        <taxon>Malvoideae</taxon>
        <taxon>Gossypium</taxon>
    </lineage>
</organism>
<dbReference type="AlphaFoldDB" id="A0A9D3VRE5"/>